<feature type="compositionally biased region" description="Low complexity" evidence="1">
    <location>
        <begin position="160"/>
        <end position="171"/>
    </location>
</feature>
<feature type="compositionally biased region" description="Acidic residues" evidence="1">
    <location>
        <begin position="849"/>
        <end position="864"/>
    </location>
</feature>
<dbReference type="Pfam" id="PF04270">
    <property type="entry name" value="Strep_his_triad"/>
    <property type="match status" value="6"/>
</dbReference>
<accession>A0A2L0D794</accession>
<reference evidence="3 4" key="1">
    <citation type="submission" date="2017-12" db="EMBL/GenBank/DDBJ databases">
        <authorList>
            <person name="Hurst M.R.H."/>
        </authorList>
    </citation>
    <scope>NUCLEOTIDE SEQUENCE [LARGE SCALE GENOMIC DNA]</scope>
    <source>
        <strain evidence="3 4">TH11417</strain>
    </source>
</reference>
<evidence type="ECO:0000256" key="1">
    <source>
        <dbReference type="SAM" id="MobiDB-lite"/>
    </source>
</evidence>
<proteinExistence type="predicted"/>
<feature type="compositionally biased region" description="Basic and acidic residues" evidence="1">
    <location>
        <begin position="430"/>
        <end position="442"/>
    </location>
</feature>
<dbReference type="Gene3D" id="3.10.50.90">
    <property type="match status" value="6"/>
</dbReference>
<dbReference type="SUPFAM" id="SSF142887">
    <property type="entry name" value="PhtA domain-like"/>
    <property type="match status" value="3"/>
</dbReference>
<dbReference type="AlphaFoldDB" id="A0A2L0D794"/>
<dbReference type="InterPro" id="IPR037228">
    <property type="entry name" value="PhtA_dom_sf"/>
</dbReference>
<dbReference type="KEGG" id="splr:C0J00_05045"/>
<keyword evidence="4" id="KW-1185">Reference proteome</keyword>
<reference evidence="3 4" key="2">
    <citation type="submission" date="2018-02" db="EMBL/GenBank/DDBJ databases">
        <title>Whole genome sequencing analysis of Streptococcus pluranimalium isolated from cattle infected mastitis in China.</title>
        <authorList>
            <person name="Zhang J.-R."/>
            <person name="Hu G.-Z."/>
        </authorList>
    </citation>
    <scope>NUCLEOTIDE SEQUENCE [LARGE SCALE GENOMIC DNA]</scope>
    <source>
        <strain evidence="3 4">TH11417</strain>
    </source>
</reference>
<dbReference type="EMBL" id="CP025536">
    <property type="protein sequence ID" value="AUW97544.1"/>
    <property type="molecule type" value="Genomic_DNA"/>
</dbReference>
<dbReference type="InterPro" id="IPR023832">
    <property type="entry name" value="His_triad_protein"/>
</dbReference>
<dbReference type="Proteomes" id="UP000238956">
    <property type="component" value="Chromosome"/>
</dbReference>
<feature type="signal peptide" evidence="2">
    <location>
        <begin position="1"/>
        <end position="25"/>
    </location>
</feature>
<sequence>MKHKKALIVGSLSAALLLGTGFAITAYQARDDEGIKYIDGVEQIAKDATASGPAAEQTKKLNAEEGIDAEQIVVKITDDGYVTSHGDHFHYYSGKVPFDALISEELLMDDPNYQLRQSDIISEHKDGFIIKVNGQYYLYLKDPNVRDSVRTKEEIKEQQASNGKSGSSGKANKSDNIFSGSGHRNAQGRYTTDDGYVFTPESIVEDTGDAFIVSHGDHFHYVPKGDLAGWELAAANDYLKGSSKKVTAVSSTSRGGNATAPVTKQMVVKDKNGNSVHLGASYPNKDSANYGNGNVLNSGERISHSHNPSSNNQLSYLEQKLNAWYKLPKNRRHTEKDGLVFDPRQVTKKKNFGYVIPHGDHFHIIPFNQLTREEIEATEAVLSAKSNGQKIPSANDISKRQNSNHKHKDQTNNKKTPPKANNTKQNKPTKTSDKPKNKSDQVVKKVIHTFLGKEIEASPKGFDGKPYDTDDGYVFSKGSIIEVDSSGVTAKHGNHFHEVPFRELEQYELDQVAEWVTENNEKVAIEKDKQVKKTGQKPAFDANNVINKKDGSFILLKDGKEYIYDEKQLDNTQRAFAELKLAELKNGDYKYDIVAPKEGELEPGLYVNLDDIPLHAENATVDLGDRFVIPHIDHIHIAFYKDMKKEQIATVKYLMQHPEVRPDAWIDPGHNDKKTFNANKIKYIAGSTPKDQRTGMKNWQIIHTIEEVQQALKEGRYATNDGYIFDPEDIRDPQTIIWNDSYTIPRAKGGSLRDIPFTKLSESELAQAKKVAEEVKAERNKKIKADESNDDKSSEKKSINRVNFPIFKPKSQDSETDSSDNQDENATSGDQSTDVQTEPNVEKQTPESTNEDDGVVEEDATAIE</sequence>
<feature type="compositionally biased region" description="Polar residues" evidence="1">
    <location>
        <begin position="175"/>
        <end position="190"/>
    </location>
</feature>
<dbReference type="InterPro" id="IPR006270">
    <property type="entry name" value="Strep_his_triad_rpt"/>
</dbReference>
<feature type="compositionally biased region" description="Polar residues" evidence="1">
    <location>
        <begin position="824"/>
        <end position="839"/>
    </location>
</feature>
<feature type="region of interest" description="Disordered" evidence="1">
    <location>
        <begin position="774"/>
        <end position="864"/>
    </location>
</feature>
<dbReference type="NCBIfam" id="TIGR01363">
    <property type="entry name" value="strep_his_triad"/>
    <property type="match status" value="2"/>
</dbReference>
<feature type="compositionally biased region" description="Acidic residues" evidence="1">
    <location>
        <begin position="814"/>
        <end position="823"/>
    </location>
</feature>
<evidence type="ECO:0000313" key="4">
    <source>
        <dbReference type="Proteomes" id="UP000238956"/>
    </source>
</evidence>
<protein>
    <submittedName>
        <fullName evidence="3">Histidine triad (HIT) protein</fullName>
    </submittedName>
</protein>
<feature type="compositionally biased region" description="Polar residues" evidence="1">
    <location>
        <begin position="384"/>
        <end position="396"/>
    </location>
</feature>
<feature type="chain" id="PRO_5039375522" evidence="2">
    <location>
        <begin position="26"/>
        <end position="864"/>
    </location>
</feature>
<feature type="region of interest" description="Disordered" evidence="1">
    <location>
        <begin position="151"/>
        <end position="192"/>
    </location>
</feature>
<gene>
    <name evidence="3" type="ORF">C0J00_05045</name>
</gene>
<organism evidence="3 4">
    <name type="scientific">Streptococcus pluranimalium</name>
    <dbReference type="NCBI Taxonomy" id="82348"/>
    <lineage>
        <taxon>Bacteria</taxon>
        <taxon>Bacillati</taxon>
        <taxon>Bacillota</taxon>
        <taxon>Bacilli</taxon>
        <taxon>Lactobacillales</taxon>
        <taxon>Streptococcaceae</taxon>
        <taxon>Streptococcus</taxon>
    </lineage>
</organism>
<evidence type="ECO:0000256" key="2">
    <source>
        <dbReference type="SAM" id="SignalP"/>
    </source>
</evidence>
<feature type="compositionally biased region" description="Basic and acidic residues" evidence="1">
    <location>
        <begin position="774"/>
        <end position="798"/>
    </location>
</feature>
<evidence type="ECO:0000313" key="3">
    <source>
        <dbReference type="EMBL" id="AUW97544.1"/>
    </source>
</evidence>
<name>A0A2L0D794_9STRE</name>
<feature type="region of interest" description="Disordered" evidence="1">
    <location>
        <begin position="383"/>
        <end position="442"/>
    </location>
</feature>
<feature type="compositionally biased region" description="Low complexity" evidence="1">
    <location>
        <begin position="413"/>
        <end position="429"/>
    </location>
</feature>
<keyword evidence="2" id="KW-0732">Signal</keyword>